<protein>
    <submittedName>
        <fullName evidence="2">Uncharacterized protein</fullName>
    </submittedName>
</protein>
<evidence type="ECO:0000313" key="3">
    <source>
        <dbReference type="Proteomes" id="UP000307440"/>
    </source>
</evidence>
<evidence type="ECO:0000256" key="1">
    <source>
        <dbReference type="SAM" id="MobiDB-lite"/>
    </source>
</evidence>
<proteinExistence type="predicted"/>
<keyword evidence="3" id="KW-1185">Reference proteome</keyword>
<gene>
    <name evidence="2" type="ORF">FA15DRAFT_660692</name>
</gene>
<organism evidence="2 3">
    <name type="scientific">Coprinopsis marcescibilis</name>
    <name type="common">Agaric fungus</name>
    <name type="synonym">Psathyrella marcescibilis</name>
    <dbReference type="NCBI Taxonomy" id="230819"/>
    <lineage>
        <taxon>Eukaryota</taxon>
        <taxon>Fungi</taxon>
        <taxon>Dikarya</taxon>
        <taxon>Basidiomycota</taxon>
        <taxon>Agaricomycotina</taxon>
        <taxon>Agaricomycetes</taxon>
        <taxon>Agaricomycetidae</taxon>
        <taxon>Agaricales</taxon>
        <taxon>Agaricineae</taxon>
        <taxon>Psathyrellaceae</taxon>
        <taxon>Coprinopsis</taxon>
    </lineage>
</organism>
<dbReference type="EMBL" id="ML210403">
    <property type="protein sequence ID" value="TFK18415.1"/>
    <property type="molecule type" value="Genomic_DNA"/>
</dbReference>
<dbReference type="Proteomes" id="UP000307440">
    <property type="component" value="Unassembled WGS sequence"/>
</dbReference>
<accession>A0A5C3KFA1</accession>
<feature type="region of interest" description="Disordered" evidence="1">
    <location>
        <begin position="1"/>
        <end position="37"/>
    </location>
</feature>
<reference evidence="2 3" key="1">
    <citation type="journal article" date="2019" name="Nat. Ecol. Evol.">
        <title>Megaphylogeny resolves global patterns of mushroom evolution.</title>
        <authorList>
            <person name="Varga T."/>
            <person name="Krizsan K."/>
            <person name="Foldi C."/>
            <person name="Dima B."/>
            <person name="Sanchez-Garcia M."/>
            <person name="Sanchez-Ramirez S."/>
            <person name="Szollosi G.J."/>
            <person name="Szarkandi J.G."/>
            <person name="Papp V."/>
            <person name="Albert L."/>
            <person name="Andreopoulos W."/>
            <person name="Angelini C."/>
            <person name="Antonin V."/>
            <person name="Barry K.W."/>
            <person name="Bougher N.L."/>
            <person name="Buchanan P."/>
            <person name="Buyck B."/>
            <person name="Bense V."/>
            <person name="Catcheside P."/>
            <person name="Chovatia M."/>
            <person name="Cooper J."/>
            <person name="Damon W."/>
            <person name="Desjardin D."/>
            <person name="Finy P."/>
            <person name="Geml J."/>
            <person name="Haridas S."/>
            <person name="Hughes K."/>
            <person name="Justo A."/>
            <person name="Karasinski D."/>
            <person name="Kautmanova I."/>
            <person name="Kiss B."/>
            <person name="Kocsube S."/>
            <person name="Kotiranta H."/>
            <person name="LaButti K.M."/>
            <person name="Lechner B.E."/>
            <person name="Liimatainen K."/>
            <person name="Lipzen A."/>
            <person name="Lukacs Z."/>
            <person name="Mihaltcheva S."/>
            <person name="Morgado L.N."/>
            <person name="Niskanen T."/>
            <person name="Noordeloos M.E."/>
            <person name="Ohm R.A."/>
            <person name="Ortiz-Santana B."/>
            <person name="Ovrebo C."/>
            <person name="Racz N."/>
            <person name="Riley R."/>
            <person name="Savchenko A."/>
            <person name="Shiryaev A."/>
            <person name="Soop K."/>
            <person name="Spirin V."/>
            <person name="Szebenyi C."/>
            <person name="Tomsovsky M."/>
            <person name="Tulloss R.E."/>
            <person name="Uehling J."/>
            <person name="Grigoriev I.V."/>
            <person name="Vagvolgyi C."/>
            <person name="Papp T."/>
            <person name="Martin F.M."/>
            <person name="Miettinen O."/>
            <person name="Hibbett D.S."/>
            <person name="Nagy L.G."/>
        </authorList>
    </citation>
    <scope>NUCLEOTIDE SEQUENCE [LARGE SCALE GENOMIC DNA]</scope>
    <source>
        <strain evidence="2 3">CBS 121175</strain>
    </source>
</reference>
<dbReference type="AlphaFoldDB" id="A0A5C3KFA1"/>
<sequence length="266" mass="29039">MQSSKHWKLPDAWLEDSPRKVGGARQPDRDVAINSGQGPLSANEVVPTLGGVLQLAASATTVGLEFDPEVFPLLTASIRPNRSFGRTEVDPRAVVPGVAFREVGAVFATCVSREHDNVRASAYLCRLFFEATALRFITELASGVATGVVWFGHKQVPFLDRHLAAITPPNLDLFNQHLTAPSSERSSSTERAAKETSVHPPIIRSVVLRQMAQWPDISASFSFAQDRYRYSVTINSGGDGCPLPELMTAIIFFLSLYVAYRAIRAA</sequence>
<evidence type="ECO:0000313" key="2">
    <source>
        <dbReference type="EMBL" id="TFK18415.1"/>
    </source>
</evidence>
<name>A0A5C3KFA1_COPMA</name>